<dbReference type="Proteomes" id="UP000799118">
    <property type="component" value="Unassembled WGS sequence"/>
</dbReference>
<evidence type="ECO:0000313" key="2">
    <source>
        <dbReference type="Proteomes" id="UP000799118"/>
    </source>
</evidence>
<dbReference type="AlphaFoldDB" id="A0A6A4HMD8"/>
<keyword evidence="2" id="KW-1185">Reference proteome</keyword>
<proteinExistence type="predicted"/>
<gene>
    <name evidence="1" type="ORF">BT96DRAFT_47091</name>
</gene>
<name>A0A6A4HMD8_9AGAR</name>
<organism evidence="1 2">
    <name type="scientific">Gymnopus androsaceus JB14</name>
    <dbReference type="NCBI Taxonomy" id="1447944"/>
    <lineage>
        <taxon>Eukaryota</taxon>
        <taxon>Fungi</taxon>
        <taxon>Dikarya</taxon>
        <taxon>Basidiomycota</taxon>
        <taxon>Agaricomycotina</taxon>
        <taxon>Agaricomycetes</taxon>
        <taxon>Agaricomycetidae</taxon>
        <taxon>Agaricales</taxon>
        <taxon>Marasmiineae</taxon>
        <taxon>Omphalotaceae</taxon>
        <taxon>Gymnopus</taxon>
    </lineage>
</organism>
<protein>
    <submittedName>
        <fullName evidence="1">Uncharacterized protein</fullName>
    </submittedName>
</protein>
<reference evidence="1" key="1">
    <citation type="journal article" date="2019" name="Environ. Microbiol.">
        <title>Fungal ecological strategies reflected in gene transcription - a case study of two litter decomposers.</title>
        <authorList>
            <person name="Barbi F."/>
            <person name="Kohler A."/>
            <person name="Barry K."/>
            <person name="Baskaran P."/>
            <person name="Daum C."/>
            <person name="Fauchery L."/>
            <person name="Ihrmark K."/>
            <person name="Kuo A."/>
            <person name="LaButti K."/>
            <person name="Lipzen A."/>
            <person name="Morin E."/>
            <person name="Grigoriev I.V."/>
            <person name="Henrissat B."/>
            <person name="Lindahl B."/>
            <person name="Martin F."/>
        </authorList>
    </citation>
    <scope>NUCLEOTIDE SEQUENCE</scope>
    <source>
        <strain evidence="1">JB14</strain>
    </source>
</reference>
<accession>A0A6A4HMD8</accession>
<evidence type="ECO:0000313" key="1">
    <source>
        <dbReference type="EMBL" id="KAE9397995.1"/>
    </source>
</evidence>
<dbReference type="EMBL" id="ML769489">
    <property type="protein sequence ID" value="KAE9397995.1"/>
    <property type="molecule type" value="Genomic_DNA"/>
</dbReference>
<sequence>MLILVLYDDSDKQQDAMLIPIPTNAFLNLNISLSISAAPSRILAKQAVYPPSSKQPPSNRLK</sequence>